<dbReference type="Gene3D" id="1.25.40.10">
    <property type="entry name" value="Tetratricopeptide repeat domain"/>
    <property type="match status" value="5"/>
</dbReference>
<proteinExistence type="inferred from homology"/>
<feature type="repeat" description="PPR" evidence="3">
    <location>
        <begin position="659"/>
        <end position="693"/>
    </location>
</feature>
<keyword evidence="5" id="KW-1185">Reference proteome</keyword>
<dbReference type="PROSITE" id="PS51375">
    <property type="entry name" value="PPR"/>
    <property type="match status" value="12"/>
</dbReference>
<feature type="repeat" description="PPR" evidence="3">
    <location>
        <begin position="694"/>
        <end position="728"/>
    </location>
</feature>
<gene>
    <name evidence="4" type="ORF">CITCOLO1_LOCUS3467</name>
</gene>
<comment type="similarity">
    <text evidence="1">Belongs to the PPR family. P subfamily.</text>
</comment>
<dbReference type="PANTHER" id="PTHR47938">
    <property type="entry name" value="RESPIRATORY COMPLEX I CHAPERONE (CIA84), PUTATIVE (AFU_ORTHOLOGUE AFUA_2G06020)-RELATED"/>
    <property type="match status" value="1"/>
</dbReference>
<feature type="repeat" description="PPR" evidence="3">
    <location>
        <begin position="624"/>
        <end position="658"/>
    </location>
</feature>
<feature type="repeat" description="PPR" evidence="3">
    <location>
        <begin position="481"/>
        <end position="518"/>
    </location>
</feature>
<accession>A0ABP0XUK1</accession>
<evidence type="ECO:0000256" key="1">
    <source>
        <dbReference type="ARBA" id="ARBA00007626"/>
    </source>
</evidence>
<name>A0ABP0XUK1_9ROSI</name>
<organism evidence="4 5">
    <name type="scientific">Citrullus colocynthis</name>
    <name type="common">colocynth</name>
    <dbReference type="NCBI Taxonomy" id="252529"/>
    <lineage>
        <taxon>Eukaryota</taxon>
        <taxon>Viridiplantae</taxon>
        <taxon>Streptophyta</taxon>
        <taxon>Embryophyta</taxon>
        <taxon>Tracheophyta</taxon>
        <taxon>Spermatophyta</taxon>
        <taxon>Magnoliopsida</taxon>
        <taxon>eudicotyledons</taxon>
        <taxon>Gunneridae</taxon>
        <taxon>Pentapetalae</taxon>
        <taxon>rosids</taxon>
        <taxon>fabids</taxon>
        <taxon>Cucurbitales</taxon>
        <taxon>Cucurbitaceae</taxon>
        <taxon>Benincaseae</taxon>
        <taxon>Citrullus</taxon>
    </lineage>
</organism>
<dbReference type="EMBL" id="OZ021744">
    <property type="protein sequence ID" value="CAK9311799.1"/>
    <property type="molecule type" value="Genomic_DNA"/>
</dbReference>
<dbReference type="SUPFAM" id="SSF48452">
    <property type="entry name" value="TPR-like"/>
    <property type="match status" value="1"/>
</dbReference>
<dbReference type="SUPFAM" id="SSF81901">
    <property type="entry name" value="HCP-like"/>
    <property type="match status" value="1"/>
</dbReference>
<evidence type="ECO:0000256" key="3">
    <source>
        <dbReference type="PROSITE-ProRule" id="PRU00708"/>
    </source>
</evidence>
<evidence type="ECO:0008006" key="6">
    <source>
        <dbReference type="Google" id="ProtNLM"/>
    </source>
</evidence>
<evidence type="ECO:0000313" key="5">
    <source>
        <dbReference type="Proteomes" id="UP001642487"/>
    </source>
</evidence>
<dbReference type="InterPro" id="IPR002885">
    <property type="entry name" value="PPR_rpt"/>
</dbReference>
<feature type="repeat" description="PPR" evidence="3">
    <location>
        <begin position="729"/>
        <end position="763"/>
    </location>
</feature>
<feature type="repeat" description="PPR" evidence="3">
    <location>
        <begin position="554"/>
        <end position="588"/>
    </location>
</feature>
<feature type="repeat" description="PPR" evidence="3">
    <location>
        <begin position="257"/>
        <end position="291"/>
    </location>
</feature>
<dbReference type="Pfam" id="PF12854">
    <property type="entry name" value="PPR_1"/>
    <property type="match status" value="1"/>
</dbReference>
<feature type="repeat" description="PPR" evidence="3">
    <location>
        <begin position="222"/>
        <end position="256"/>
    </location>
</feature>
<dbReference type="Proteomes" id="UP001642487">
    <property type="component" value="Chromosome 10"/>
</dbReference>
<feature type="repeat" description="PPR" evidence="3">
    <location>
        <begin position="326"/>
        <end position="360"/>
    </location>
</feature>
<feature type="repeat" description="PPR" evidence="3">
    <location>
        <begin position="519"/>
        <end position="553"/>
    </location>
</feature>
<reference evidence="4 5" key="1">
    <citation type="submission" date="2024-03" db="EMBL/GenBank/DDBJ databases">
        <authorList>
            <person name="Gkanogiannis A."/>
            <person name="Becerra Lopez-Lavalle L."/>
        </authorList>
    </citation>
    <scope>NUCLEOTIDE SEQUENCE [LARGE SCALE GENOMIC DNA]</scope>
</reference>
<feature type="repeat" description="PPR" evidence="3">
    <location>
        <begin position="361"/>
        <end position="395"/>
    </location>
</feature>
<evidence type="ECO:0000256" key="2">
    <source>
        <dbReference type="ARBA" id="ARBA00022737"/>
    </source>
</evidence>
<keyword evidence="2" id="KW-0677">Repeat</keyword>
<feature type="repeat" description="PPR" evidence="3">
    <location>
        <begin position="764"/>
        <end position="798"/>
    </location>
</feature>
<dbReference type="NCBIfam" id="TIGR00756">
    <property type="entry name" value="PPR"/>
    <property type="match status" value="12"/>
</dbReference>
<sequence length="881" mass="100145">MRELTWKNPKNDWNMSFSFIKWMNFSSPFQWGFSEPRLPIKPFASPSISLIFLPLLRLSSAKISPMVCRPYRSICTKVINVLPSLDETHISNNFISLFSQQKFSLDNPELKNLAPRLNTQIVETVLNGLRSWKVAHRFFIWASKQHGYKHNCYAFNAIASILSHARQNAPLRAIAMDVLNFRCLMTPGALGVFLRSLGNVGLVEEANFLFDQVRSMGLCVPNSYSYNCLLEILSKGNAIDSIENRLREMKDFGWEVDKYTLTPVLKAYCNAGKFDKALIVYNDMHERGWVDGYVFSILALAFSKWGEVDRVMQFIDRMGDQNLGLNEKTFYALIHGFVKESREDMALKLIEKMLKLDFTPDISIYDVLIGGLCKKGAFEKAMALFWKMKLFGIVPDVEILAKLIASSSEERVVIMLLGERPKDISYEGMILLYNSVLKCLVTVGKVESACYLLRLMRGNESHSGDIHIFEIHQTFKKVLPNTTSFSIVIDGLLKTTSKLDQDVALSLFEDMVQLGCERNQLLYNNLIDALCKSDRLEESYKLLRDMEQLGLQPTHFTHNSIFGCLCRREDIVGAIELLREMRGHGHEPWIKHSTLLVKQLCKNGRVIKACNFLDDMVCEGFLPDIVAYSAAMDGLVKIHEVDRAFEMFQDICTRGYRPDVVSYNIMINGFCKAGKVNEAHNLLNKMIVARLVPSIVTYNLLIDGWCKSGDINQAILLFSKMNEENRDPTIITYTTLIDGCCNSGRPDDAEMLWNEMEQKGCSPNRIAYMAIVHGLCKCGRPDEALVYYHRMEEKEMKPDSYVSIALIDAFISKHNFFMALHILKETIEKGNIPDPSDKNYVTVRNAIFKLSEDEQTGLGVKSLIEKGSIPTISVSCLRGRS</sequence>
<dbReference type="InterPro" id="IPR011990">
    <property type="entry name" value="TPR-like_helical_dom_sf"/>
</dbReference>
<dbReference type="Pfam" id="PF13041">
    <property type="entry name" value="PPR_2"/>
    <property type="match status" value="4"/>
</dbReference>
<dbReference type="Pfam" id="PF01535">
    <property type="entry name" value="PPR"/>
    <property type="match status" value="4"/>
</dbReference>
<dbReference type="PANTHER" id="PTHR47938:SF24">
    <property type="entry name" value="PENTACOTRIPEPTIDE-REPEAT REGION OF PRORP DOMAIN-CONTAINING PROTEIN"/>
    <property type="match status" value="1"/>
</dbReference>
<protein>
    <recommendedName>
        <fullName evidence="6">Pentatricopeptide repeat-containing protein At5g08310, mitochondrial</fullName>
    </recommendedName>
</protein>
<evidence type="ECO:0000313" key="4">
    <source>
        <dbReference type="EMBL" id="CAK9311799.1"/>
    </source>
</evidence>